<dbReference type="EMBL" id="OZ020100">
    <property type="protein sequence ID" value="CAK9273953.1"/>
    <property type="molecule type" value="Genomic_DNA"/>
</dbReference>
<organism evidence="1 2">
    <name type="scientific">Sphagnum jensenii</name>
    <dbReference type="NCBI Taxonomy" id="128206"/>
    <lineage>
        <taxon>Eukaryota</taxon>
        <taxon>Viridiplantae</taxon>
        <taxon>Streptophyta</taxon>
        <taxon>Embryophyta</taxon>
        <taxon>Bryophyta</taxon>
        <taxon>Sphagnophytina</taxon>
        <taxon>Sphagnopsida</taxon>
        <taxon>Sphagnales</taxon>
        <taxon>Sphagnaceae</taxon>
        <taxon>Sphagnum</taxon>
    </lineage>
</organism>
<protein>
    <recommendedName>
        <fullName evidence="3">Protein-serine/threonine phosphatase</fullName>
    </recommendedName>
</protein>
<sequence>MLCIRFLAAPDSLRDVTYIKNFAALEIRHISRRKMIRVGNPVLQHLSGACRSPPAPSGKKVKTGGDDTFFICHSEKIVGMADGVGG</sequence>
<keyword evidence="2" id="KW-1185">Reference proteome</keyword>
<reference evidence="1" key="1">
    <citation type="submission" date="2024-02" db="EMBL/GenBank/DDBJ databases">
        <authorList>
            <consortium name="ELIXIR-Norway"/>
            <consortium name="Elixir Norway"/>
        </authorList>
    </citation>
    <scope>NUCLEOTIDE SEQUENCE</scope>
</reference>
<evidence type="ECO:0000313" key="2">
    <source>
        <dbReference type="Proteomes" id="UP001497444"/>
    </source>
</evidence>
<proteinExistence type="predicted"/>
<accession>A0ABP0X4C7</accession>
<gene>
    <name evidence="1" type="ORF">CSSPJE1EN1_LOCUS19431</name>
</gene>
<dbReference type="Proteomes" id="UP001497444">
    <property type="component" value="Chromosome 5"/>
</dbReference>
<name>A0ABP0X4C7_9BRYO</name>
<evidence type="ECO:0000313" key="1">
    <source>
        <dbReference type="EMBL" id="CAK9273953.1"/>
    </source>
</evidence>
<evidence type="ECO:0008006" key="3">
    <source>
        <dbReference type="Google" id="ProtNLM"/>
    </source>
</evidence>